<dbReference type="AlphaFoldDB" id="A0A5S6QBX9"/>
<feature type="compositionally biased region" description="Polar residues" evidence="1">
    <location>
        <begin position="135"/>
        <end position="146"/>
    </location>
</feature>
<dbReference type="Proteomes" id="UP000046395">
    <property type="component" value="Unassembled WGS sequence"/>
</dbReference>
<evidence type="ECO:0000256" key="1">
    <source>
        <dbReference type="SAM" id="MobiDB-lite"/>
    </source>
</evidence>
<evidence type="ECO:0000313" key="3">
    <source>
        <dbReference type="WBParaSite" id="TMUE_1000004585.1"/>
    </source>
</evidence>
<protein>
    <submittedName>
        <fullName evidence="3">Uncharacterized protein</fullName>
    </submittedName>
</protein>
<reference evidence="3" key="1">
    <citation type="submission" date="2019-12" db="UniProtKB">
        <authorList>
            <consortium name="WormBaseParasite"/>
        </authorList>
    </citation>
    <scope>IDENTIFICATION</scope>
</reference>
<feature type="region of interest" description="Disordered" evidence="1">
    <location>
        <begin position="126"/>
        <end position="146"/>
    </location>
</feature>
<sequence>MNSSAVKRYSSTLRTTTEQIKPSKRQPLDSAERLPQGCWAKKMYHAKSSPDPNWYHSACLPYGKADSSMPVGAGRTTQRMGETYLTYQESDTVEEGMPPTAVLSNAYEHACCKVGASCFLRQRPKGPHEWRVTKPTANKSKNATFG</sequence>
<name>A0A5S6QBX9_TRIMR</name>
<organism evidence="2 3">
    <name type="scientific">Trichuris muris</name>
    <name type="common">Mouse whipworm</name>
    <dbReference type="NCBI Taxonomy" id="70415"/>
    <lineage>
        <taxon>Eukaryota</taxon>
        <taxon>Metazoa</taxon>
        <taxon>Ecdysozoa</taxon>
        <taxon>Nematoda</taxon>
        <taxon>Enoplea</taxon>
        <taxon>Dorylaimia</taxon>
        <taxon>Trichinellida</taxon>
        <taxon>Trichuridae</taxon>
        <taxon>Trichuris</taxon>
    </lineage>
</organism>
<feature type="region of interest" description="Disordered" evidence="1">
    <location>
        <begin position="1"/>
        <end position="32"/>
    </location>
</feature>
<keyword evidence="2" id="KW-1185">Reference proteome</keyword>
<evidence type="ECO:0000313" key="2">
    <source>
        <dbReference type="Proteomes" id="UP000046395"/>
    </source>
</evidence>
<feature type="compositionally biased region" description="Polar residues" evidence="1">
    <location>
        <begin position="1"/>
        <end position="20"/>
    </location>
</feature>
<dbReference type="WBParaSite" id="TMUE_1000004585.1">
    <property type="protein sequence ID" value="TMUE_1000004585.1"/>
    <property type="gene ID" value="WBGene00299016"/>
</dbReference>
<proteinExistence type="predicted"/>
<accession>A0A5S6QBX9</accession>